<accession>A0A834NH68</accession>
<evidence type="ECO:0000256" key="1">
    <source>
        <dbReference type="ARBA" id="ARBA00004123"/>
    </source>
</evidence>
<evidence type="ECO:0000259" key="5">
    <source>
        <dbReference type="PROSITE" id="PS50249"/>
    </source>
</evidence>
<keyword evidence="3" id="KW-0539">Nucleus</keyword>
<dbReference type="GO" id="GO:0090307">
    <property type="term" value="P:mitotic spindle assembly"/>
    <property type="evidence" value="ECO:0007669"/>
    <property type="project" value="TreeGrafter"/>
</dbReference>
<dbReference type="Proteomes" id="UP000614350">
    <property type="component" value="Unassembled WGS sequence"/>
</dbReference>
<dbReference type="Pfam" id="PF21125">
    <property type="entry name" value="MPN_2A_DUB_like"/>
    <property type="match status" value="1"/>
</dbReference>
<feature type="compositionally biased region" description="Polar residues" evidence="4">
    <location>
        <begin position="325"/>
        <end position="336"/>
    </location>
</feature>
<protein>
    <recommendedName>
        <fullName evidence="5">MPN domain-containing protein</fullName>
    </recommendedName>
</protein>
<feature type="compositionally biased region" description="Basic and acidic residues" evidence="4">
    <location>
        <begin position="459"/>
        <end position="477"/>
    </location>
</feature>
<comment type="subcellular location">
    <subcellularLocation>
        <location evidence="1">Nucleus</location>
    </subcellularLocation>
</comment>
<dbReference type="InterPro" id="IPR023238">
    <property type="entry name" value="FAM175"/>
</dbReference>
<dbReference type="AlphaFoldDB" id="A0A834NH68"/>
<keyword evidence="2" id="KW-0175">Coiled coil</keyword>
<dbReference type="Pfam" id="PF22299">
    <property type="entry name" value="BRISC_FAM175B_helical"/>
    <property type="match status" value="1"/>
</dbReference>
<sequence length="477" mass="53872">MADGDLLVNISGAALSLLLYENVRNVGDQMGFLLGEIVEYIVKKFTDSDNQVDIKRHINIETVVTCSMPDILHDSTGRIDKEKLKDFLSYKSKQVIGWFRFRHNSCLVPTLRDKLLHKQFASHFSSSHGYKEDFFVTCLLSSSVSNSNGTHKFRHVLLRRRRGTFEPISMKISSLRDGEPSLNGSDYKRTPQTRSIAEIDTFTKIIQSLKLNLTQISGIESATIIEKEAEKYLNTLIPKVSESDREVFELERQIGELRNKIRLQNLAKTKVNGNSDSTKLNYEVDKNSSYEENNLSPEKVDTPSKIHEDDQLYKYHSLTDESSDNRPGSTGTVHTESVSKEKLKIGLNTDTQNSQTRDPFTVSTASNAKLDMVGSTLKRNKCSTNMISEISRQPITMGEQIESGVGRGSPKYGQDINAVLKARRGLVLRHNSERNIGESSEQSSIKNTIQNQQPPIYEETSKRNIDKRNFSDVSDTH</sequence>
<evidence type="ECO:0000256" key="2">
    <source>
        <dbReference type="ARBA" id="ARBA00023054"/>
    </source>
</evidence>
<dbReference type="GO" id="GO:0031593">
    <property type="term" value="F:polyubiquitin modification-dependent protein binding"/>
    <property type="evidence" value="ECO:0007669"/>
    <property type="project" value="TreeGrafter"/>
</dbReference>
<feature type="region of interest" description="Disordered" evidence="4">
    <location>
        <begin position="431"/>
        <end position="477"/>
    </location>
</feature>
<gene>
    <name evidence="6" type="ORF">HZH66_002316</name>
</gene>
<dbReference type="GO" id="GO:0008017">
    <property type="term" value="F:microtubule binding"/>
    <property type="evidence" value="ECO:0007669"/>
    <property type="project" value="TreeGrafter"/>
</dbReference>
<organism evidence="6 7">
    <name type="scientific">Vespula vulgaris</name>
    <name type="common">Yellow jacket</name>
    <name type="synonym">Wasp</name>
    <dbReference type="NCBI Taxonomy" id="7454"/>
    <lineage>
        <taxon>Eukaryota</taxon>
        <taxon>Metazoa</taxon>
        <taxon>Ecdysozoa</taxon>
        <taxon>Arthropoda</taxon>
        <taxon>Hexapoda</taxon>
        <taxon>Insecta</taxon>
        <taxon>Pterygota</taxon>
        <taxon>Neoptera</taxon>
        <taxon>Endopterygota</taxon>
        <taxon>Hymenoptera</taxon>
        <taxon>Apocrita</taxon>
        <taxon>Aculeata</taxon>
        <taxon>Vespoidea</taxon>
        <taxon>Vespidae</taxon>
        <taxon>Vespinae</taxon>
        <taxon>Vespula</taxon>
    </lineage>
</organism>
<evidence type="ECO:0000256" key="3">
    <source>
        <dbReference type="ARBA" id="ARBA00023242"/>
    </source>
</evidence>
<name>A0A834NH68_VESVU</name>
<keyword evidence="7" id="KW-1185">Reference proteome</keyword>
<proteinExistence type="predicted"/>
<dbReference type="GO" id="GO:0008608">
    <property type="term" value="P:attachment of spindle microtubules to kinetochore"/>
    <property type="evidence" value="ECO:0007669"/>
    <property type="project" value="TreeGrafter"/>
</dbReference>
<feature type="domain" description="MPN" evidence="5">
    <location>
        <begin position="7"/>
        <end position="159"/>
    </location>
</feature>
<dbReference type="PANTHER" id="PTHR31728:SF5">
    <property type="entry name" value="OS07G0540200 PROTEIN"/>
    <property type="match status" value="1"/>
</dbReference>
<dbReference type="EMBL" id="JACSEA010000002">
    <property type="protein sequence ID" value="KAF7407779.1"/>
    <property type="molecule type" value="Genomic_DNA"/>
</dbReference>
<feature type="compositionally biased region" description="Basic and acidic residues" evidence="4">
    <location>
        <begin position="298"/>
        <end position="319"/>
    </location>
</feature>
<dbReference type="PROSITE" id="PS50249">
    <property type="entry name" value="MPN"/>
    <property type="match status" value="1"/>
</dbReference>
<dbReference type="CDD" id="cd23525">
    <property type="entry name" value="Abraxas_2_insects"/>
    <property type="match status" value="1"/>
</dbReference>
<dbReference type="InterPro" id="IPR055064">
    <property type="entry name" value="BRISC_FAM175B_helical"/>
</dbReference>
<dbReference type="PANTHER" id="PTHR31728">
    <property type="entry name" value="ABRAXAS FAMILY MEMBER"/>
    <property type="match status" value="1"/>
</dbReference>
<evidence type="ECO:0000313" key="7">
    <source>
        <dbReference type="Proteomes" id="UP000614350"/>
    </source>
</evidence>
<evidence type="ECO:0000256" key="4">
    <source>
        <dbReference type="SAM" id="MobiDB-lite"/>
    </source>
</evidence>
<dbReference type="PRINTS" id="PR02051">
    <property type="entry name" value="PROTEINF175"/>
</dbReference>
<dbReference type="InterPro" id="IPR037518">
    <property type="entry name" value="MPN"/>
</dbReference>
<feature type="region of interest" description="Disordered" evidence="4">
    <location>
        <begin position="272"/>
        <end position="342"/>
    </location>
</feature>
<reference evidence="6" key="1">
    <citation type="journal article" date="2020" name="G3 (Bethesda)">
        <title>High-Quality Assemblies for Three Invasive Social Wasps from the &lt;i&gt;Vespula&lt;/i&gt; Genus.</title>
        <authorList>
            <person name="Harrop T.W.R."/>
            <person name="Guhlin J."/>
            <person name="McLaughlin G.M."/>
            <person name="Permina E."/>
            <person name="Stockwell P."/>
            <person name="Gilligan J."/>
            <person name="Le Lec M.F."/>
            <person name="Gruber M.A.M."/>
            <person name="Quinn O."/>
            <person name="Lovegrove M."/>
            <person name="Duncan E.J."/>
            <person name="Remnant E.J."/>
            <person name="Van Eeckhoven J."/>
            <person name="Graham B."/>
            <person name="Knapp R.A."/>
            <person name="Langford K.W."/>
            <person name="Kronenberg Z."/>
            <person name="Press M.O."/>
            <person name="Eacker S.M."/>
            <person name="Wilson-Rankin E.E."/>
            <person name="Purcell J."/>
            <person name="Lester P.J."/>
            <person name="Dearden P.K."/>
        </authorList>
    </citation>
    <scope>NUCLEOTIDE SEQUENCE</scope>
    <source>
        <strain evidence="6">Marl-1</strain>
    </source>
</reference>
<comment type="caution">
    <text evidence="6">The sequence shown here is derived from an EMBL/GenBank/DDBJ whole genome shotgun (WGS) entry which is preliminary data.</text>
</comment>
<dbReference type="GO" id="GO:0005634">
    <property type="term" value="C:nucleus"/>
    <property type="evidence" value="ECO:0007669"/>
    <property type="project" value="UniProtKB-SubCell"/>
</dbReference>
<dbReference type="GO" id="GO:0070536">
    <property type="term" value="P:protein K63-linked deubiquitination"/>
    <property type="evidence" value="ECO:0007669"/>
    <property type="project" value="TreeGrafter"/>
</dbReference>
<feature type="compositionally biased region" description="Polar residues" evidence="4">
    <location>
        <begin position="437"/>
        <end position="454"/>
    </location>
</feature>
<evidence type="ECO:0000313" key="6">
    <source>
        <dbReference type="EMBL" id="KAF7407779.1"/>
    </source>
</evidence>